<keyword evidence="5" id="KW-0833">Ubl conjugation pathway</keyword>
<keyword evidence="10" id="KW-1185">Reference proteome</keyword>
<keyword evidence="4" id="KW-0498">Mitosis</keyword>
<protein>
    <recommendedName>
        <fullName evidence="2">Anaphase-promoting complex subunit 5</fullName>
    </recommendedName>
</protein>
<reference evidence="9" key="1">
    <citation type="submission" date="2020-05" db="EMBL/GenBank/DDBJ databases">
        <title>Phylogenomic resolution of chytrid fungi.</title>
        <authorList>
            <person name="Stajich J.E."/>
            <person name="Amses K."/>
            <person name="Simmons R."/>
            <person name="Seto K."/>
            <person name="Myers J."/>
            <person name="Bonds A."/>
            <person name="Quandt C.A."/>
            <person name="Barry K."/>
            <person name="Liu P."/>
            <person name="Grigoriev I."/>
            <person name="Longcore J.E."/>
            <person name="James T.Y."/>
        </authorList>
    </citation>
    <scope>NUCLEOTIDE SEQUENCE</scope>
    <source>
        <strain evidence="9">JEL0379</strain>
    </source>
</reference>
<comment type="caution">
    <text evidence="9">The sequence shown here is derived from an EMBL/GenBank/DDBJ whole genome shotgun (WGS) entry which is preliminary data.</text>
</comment>
<dbReference type="Proteomes" id="UP001212152">
    <property type="component" value="Unassembled WGS sequence"/>
</dbReference>
<evidence type="ECO:0000256" key="6">
    <source>
        <dbReference type="ARBA" id="ARBA00023306"/>
    </source>
</evidence>
<comment type="similarity">
    <text evidence="1">Belongs to the APC5 family.</text>
</comment>
<dbReference type="GO" id="GO:0070979">
    <property type="term" value="P:protein K11-linked ubiquitination"/>
    <property type="evidence" value="ECO:0007669"/>
    <property type="project" value="TreeGrafter"/>
</dbReference>
<dbReference type="EMBL" id="JADGJQ010000052">
    <property type="protein sequence ID" value="KAJ3175416.1"/>
    <property type="molecule type" value="Genomic_DNA"/>
</dbReference>
<evidence type="ECO:0000256" key="5">
    <source>
        <dbReference type="ARBA" id="ARBA00022786"/>
    </source>
</evidence>
<evidence type="ECO:0000256" key="4">
    <source>
        <dbReference type="ARBA" id="ARBA00022776"/>
    </source>
</evidence>
<evidence type="ECO:0000259" key="8">
    <source>
        <dbReference type="Pfam" id="PF12862"/>
    </source>
</evidence>
<dbReference type="InterPro" id="IPR037679">
    <property type="entry name" value="Apc5"/>
</dbReference>
<evidence type="ECO:0000256" key="7">
    <source>
        <dbReference type="SAM" id="MobiDB-lite"/>
    </source>
</evidence>
<name>A0AAD5XL83_9FUNG</name>
<sequence>MLHQTSHSTEDRTLADLLDKLSAIPYPGRPVTPSQELQSKVTKSATSIANMFDVFEPMANEVENAEEESLTAARFSARSPFGYFIRFVLADVEEMMDNFGVADEFFDALQRYAYAADPTIGSNMDRSSDTSVPTVLSTVDAERFFDAQAEALEGNTVVIGPSALQRKIELYGHQDLNIKAAWASYLNSLRASDLPTALQSLLRYFSLLKKDPSGEANNWVQHYALLNTASLYARFNHIDMALEMVNLAIRRALDMRDDECLKLLHNLKSRLQSKSDAEDSPLSDHGEIPPERDELNSEQASTRSITTLSRARRNLEMSSDPERVFEMLSVATNLDCAHDLDAFTGTERLVRADAWRAYGRHDLAVLHAQMYLQGDKDASADDKPVGFCLLALQYGAQAQYDKVLEIMQAAKRAFPPFASGNAADRWISTLMDILFQRALRRCEMYSAEAFASHYAAIAEGDPHMAASVRMHRALIDSKWGRLGEAYKNLTGLIKDIGGPETRNKALLVECNLQIVELHLESDNALAALPRVLASMTLASQCNYNFLRDRAAIAFAKVVTDLEDSLYYAQALAAIESVMPSVYAGENVDVTADAELTLVETKMLGEAYSTVGQEELAQMLKMVESAENGLFKYAAVS</sequence>
<dbReference type="GO" id="GO:0031145">
    <property type="term" value="P:anaphase-promoting complex-dependent catabolic process"/>
    <property type="evidence" value="ECO:0007669"/>
    <property type="project" value="TreeGrafter"/>
</dbReference>
<dbReference type="PANTHER" id="PTHR12830:SF9">
    <property type="entry name" value="ANAPHASE-PROMOTING COMPLEX SUBUNIT 5"/>
    <property type="match status" value="1"/>
</dbReference>
<dbReference type="InterPro" id="IPR026000">
    <property type="entry name" value="Apc5_dom"/>
</dbReference>
<dbReference type="GO" id="GO:0051301">
    <property type="term" value="P:cell division"/>
    <property type="evidence" value="ECO:0007669"/>
    <property type="project" value="UniProtKB-KW"/>
</dbReference>
<organism evidence="9 10">
    <name type="scientific">Geranomyces variabilis</name>
    <dbReference type="NCBI Taxonomy" id="109894"/>
    <lineage>
        <taxon>Eukaryota</taxon>
        <taxon>Fungi</taxon>
        <taxon>Fungi incertae sedis</taxon>
        <taxon>Chytridiomycota</taxon>
        <taxon>Chytridiomycota incertae sedis</taxon>
        <taxon>Chytridiomycetes</taxon>
        <taxon>Spizellomycetales</taxon>
        <taxon>Powellomycetaceae</taxon>
        <taxon>Geranomyces</taxon>
    </lineage>
</organism>
<dbReference type="PANTHER" id="PTHR12830">
    <property type="entry name" value="ANAPHASE-PROMOTING COMPLEX SUBUNIT 5"/>
    <property type="match status" value="1"/>
</dbReference>
<keyword evidence="3" id="KW-0132">Cell division</keyword>
<dbReference type="GO" id="GO:0045842">
    <property type="term" value="P:positive regulation of mitotic metaphase/anaphase transition"/>
    <property type="evidence" value="ECO:0007669"/>
    <property type="project" value="TreeGrafter"/>
</dbReference>
<feature type="region of interest" description="Disordered" evidence="7">
    <location>
        <begin position="272"/>
        <end position="304"/>
    </location>
</feature>
<accession>A0AAD5XL83</accession>
<feature type="compositionally biased region" description="Basic and acidic residues" evidence="7">
    <location>
        <begin position="273"/>
        <end position="295"/>
    </location>
</feature>
<dbReference type="Pfam" id="PF12862">
    <property type="entry name" value="ANAPC5"/>
    <property type="match status" value="1"/>
</dbReference>
<evidence type="ECO:0000256" key="3">
    <source>
        <dbReference type="ARBA" id="ARBA00022618"/>
    </source>
</evidence>
<evidence type="ECO:0000256" key="1">
    <source>
        <dbReference type="ARBA" id="ARBA00007450"/>
    </source>
</evidence>
<feature type="domain" description="Anaphase-promoting complex subunit 5" evidence="8">
    <location>
        <begin position="183"/>
        <end position="273"/>
    </location>
</feature>
<proteinExistence type="inferred from homology"/>
<evidence type="ECO:0000313" key="10">
    <source>
        <dbReference type="Proteomes" id="UP001212152"/>
    </source>
</evidence>
<evidence type="ECO:0000256" key="2">
    <source>
        <dbReference type="ARBA" id="ARBA00016066"/>
    </source>
</evidence>
<dbReference type="AlphaFoldDB" id="A0AAD5XL83"/>
<dbReference type="GO" id="GO:0005680">
    <property type="term" value="C:anaphase-promoting complex"/>
    <property type="evidence" value="ECO:0007669"/>
    <property type="project" value="InterPro"/>
</dbReference>
<evidence type="ECO:0000313" key="9">
    <source>
        <dbReference type="EMBL" id="KAJ3175416.1"/>
    </source>
</evidence>
<keyword evidence="6" id="KW-0131">Cell cycle</keyword>
<gene>
    <name evidence="9" type="primary">ANAPC5</name>
    <name evidence="9" type="ORF">HDU87_006236</name>
</gene>